<reference evidence="7" key="1">
    <citation type="submission" date="2020-11" db="EMBL/GenBank/DDBJ databases">
        <title>Agrobacterium vitis strain K377 genome.</title>
        <authorList>
            <person name="Xi H."/>
        </authorList>
    </citation>
    <scope>NUCLEOTIDE SEQUENCE</scope>
    <source>
        <strain evidence="7">K377</strain>
        <plasmid evidence="7">unnamed3</plasmid>
    </source>
</reference>
<dbReference type="GO" id="GO:0005829">
    <property type="term" value="C:cytosol"/>
    <property type="evidence" value="ECO:0007669"/>
    <property type="project" value="TreeGrafter"/>
</dbReference>
<dbReference type="GO" id="GO:0003824">
    <property type="term" value="F:catalytic activity"/>
    <property type="evidence" value="ECO:0007669"/>
    <property type="project" value="InterPro"/>
</dbReference>
<dbReference type="InterPro" id="IPR051198">
    <property type="entry name" value="BchE-like"/>
</dbReference>
<dbReference type="InterPro" id="IPR023404">
    <property type="entry name" value="rSAM_horseshoe"/>
</dbReference>
<dbReference type="SFLD" id="SFLDG01082">
    <property type="entry name" value="B12-binding_domain_containing"/>
    <property type="match status" value="1"/>
</dbReference>
<keyword evidence="2" id="KW-0949">S-adenosyl-L-methionine</keyword>
<evidence type="ECO:0000256" key="2">
    <source>
        <dbReference type="ARBA" id="ARBA00022691"/>
    </source>
</evidence>
<dbReference type="InterPro" id="IPR058240">
    <property type="entry name" value="rSAM_sf"/>
</dbReference>
<dbReference type="Proteomes" id="UP000655037">
    <property type="component" value="Unassembled WGS sequence"/>
</dbReference>
<dbReference type="GO" id="GO:0046872">
    <property type="term" value="F:metal ion binding"/>
    <property type="evidence" value="ECO:0007669"/>
    <property type="project" value="UniProtKB-KW"/>
</dbReference>
<evidence type="ECO:0000313" key="7">
    <source>
        <dbReference type="EMBL" id="MBF2714323.1"/>
    </source>
</evidence>
<keyword evidence="5" id="KW-0411">Iron-sulfur</keyword>
<organism evidence="7 8">
    <name type="scientific">Agrobacterium vitis</name>
    <name type="common">Rhizobium vitis</name>
    <dbReference type="NCBI Taxonomy" id="373"/>
    <lineage>
        <taxon>Bacteria</taxon>
        <taxon>Pseudomonadati</taxon>
        <taxon>Pseudomonadota</taxon>
        <taxon>Alphaproteobacteria</taxon>
        <taxon>Hyphomicrobiales</taxon>
        <taxon>Rhizobiaceae</taxon>
        <taxon>Rhizobium/Agrobacterium group</taxon>
        <taxon>Agrobacterium</taxon>
    </lineage>
</organism>
<evidence type="ECO:0000256" key="1">
    <source>
        <dbReference type="ARBA" id="ARBA00001966"/>
    </source>
</evidence>
<sequence>MIDLETIRATNAFSLSEGPPRIALVHHGFRSTQLAAHDKRSSRFSARYPSLGLLNIARSAQVDFEEGRLAFEPEFRYFDEDCYEDDEALLSKMLAWLDTAPARFLMVGLYSLAFDRTASMLRKVNGDRYCIVVGGAHPTVAPNVDFAHLVVRGEGAAAVRHILSTFMTDGFGEGPDAAGICYLQNGIEHIGRTVFDRSLEKLPAPAFRYDLSREETGTAKERWWKSLGHNQQIYICTQSCRARCTFCSTYLIHGKLVSRPVDKIAGDMDYIINDLGHDALQFHDDDILQHEEFDELLHLLQSKSIQWSCNARSEFITPELASRLYAAGCRRVFLGAESFDQRSLDYYRKETTVDMNRQAVRALDVAGIGVVCGYIIGAPHDTVDSLLRDFDEVLSLPIYFLAAAILTPDIGTVEFGRAAQRFPELKALGDEPRLNVRPRPDLYGSKAPYGLPTVAEAISKDDLNDLYGMINCAFFLRWDAWARIERYTPPHLVNEALAWRTFHESRALELVQQARLSVVRDRMQALLEVL</sequence>
<name>A0AAE2R9K1_AGRVI</name>
<dbReference type="EMBL" id="JACXXJ020000004">
    <property type="protein sequence ID" value="MBF2714323.1"/>
    <property type="molecule type" value="Genomic_DNA"/>
</dbReference>
<proteinExistence type="predicted"/>
<dbReference type="Gene3D" id="3.80.30.20">
    <property type="entry name" value="tm_1862 like domain"/>
    <property type="match status" value="1"/>
</dbReference>
<geneLocation type="plasmid" evidence="7">
    <name>unnamed3</name>
</geneLocation>
<evidence type="ECO:0000256" key="4">
    <source>
        <dbReference type="ARBA" id="ARBA00023004"/>
    </source>
</evidence>
<dbReference type="Pfam" id="PF04055">
    <property type="entry name" value="Radical_SAM"/>
    <property type="match status" value="1"/>
</dbReference>
<evidence type="ECO:0000256" key="3">
    <source>
        <dbReference type="ARBA" id="ARBA00022723"/>
    </source>
</evidence>
<dbReference type="PANTHER" id="PTHR43409:SF7">
    <property type="entry name" value="BLL1977 PROTEIN"/>
    <property type="match status" value="1"/>
</dbReference>
<dbReference type="SFLD" id="SFLDS00029">
    <property type="entry name" value="Radical_SAM"/>
    <property type="match status" value="1"/>
</dbReference>
<accession>A0AAE2R9K1</accession>
<dbReference type="SUPFAM" id="SSF102114">
    <property type="entry name" value="Radical SAM enzymes"/>
    <property type="match status" value="1"/>
</dbReference>
<dbReference type="InterPro" id="IPR006638">
    <property type="entry name" value="Elp3/MiaA/NifB-like_rSAM"/>
</dbReference>
<dbReference type="CDD" id="cd01335">
    <property type="entry name" value="Radical_SAM"/>
    <property type="match status" value="1"/>
</dbReference>
<dbReference type="InterPro" id="IPR007197">
    <property type="entry name" value="rSAM"/>
</dbReference>
<keyword evidence="4" id="KW-0408">Iron</keyword>
<dbReference type="RefSeq" id="WP_156538363.1">
    <property type="nucleotide sequence ID" value="NZ_JACXXJ020000004.1"/>
</dbReference>
<evidence type="ECO:0000259" key="6">
    <source>
        <dbReference type="PROSITE" id="PS51918"/>
    </source>
</evidence>
<dbReference type="SMART" id="SM00729">
    <property type="entry name" value="Elp3"/>
    <property type="match status" value="1"/>
</dbReference>
<comment type="cofactor">
    <cofactor evidence="1">
        <name>[4Fe-4S] cluster</name>
        <dbReference type="ChEBI" id="CHEBI:49883"/>
    </cofactor>
</comment>
<gene>
    <name evidence="7" type="ORF">IEI95_008750</name>
</gene>
<comment type="caution">
    <text evidence="7">The sequence shown here is derived from an EMBL/GenBank/DDBJ whole genome shotgun (WGS) entry which is preliminary data.</text>
</comment>
<keyword evidence="3" id="KW-0479">Metal-binding</keyword>
<evidence type="ECO:0000256" key="5">
    <source>
        <dbReference type="ARBA" id="ARBA00023014"/>
    </source>
</evidence>
<keyword evidence="7" id="KW-0614">Plasmid</keyword>
<dbReference type="PANTHER" id="PTHR43409">
    <property type="entry name" value="ANAEROBIC MAGNESIUM-PROTOPORPHYRIN IX MONOMETHYL ESTER CYCLASE-RELATED"/>
    <property type="match status" value="1"/>
</dbReference>
<protein>
    <submittedName>
        <fullName evidence="7">Radical SAM protein</fullName>
    </submittedName>
</protein>
<evidence type="ECO:0000313" key="8">
    <source>
        <dbReference type="Proteomes" id="UP000655037"/>
    </source>
</evidence>
<dbReference type="GO" id="GO:0051536">
    <property type="term" value="F:iron-sulfur cluster binding"/>
    <property type="evidence" value="ECO:0007669"/>
    <property type="project" value="UniProtKB-KW"/>
</dbReference>
<dbReference type="AlphaFoldDB" id="A0AAE2R9K1"/>
<feature type="domain" description="Radical SAM core" evidence="6">
    <location>
        <begin position="225"/>
        <end position="447"/>
    </location>
</feature>
<dbReference type="PROSITE" id="PS51918">
    <property type="entry name" value="RADICAL_SAM"/>
    <property type="match status" value="1"/>
</dbReference>